<name>A0A4Y7K0A2_PAPSO</name>
<gene>
    <name evidence="1" type="ORF">C5167_009079</name>
</gene>
<protein>
    <submittedName>
        <fullName evidence="1">Uncharacterized protein</fullName>
    </submittedName>
</protein>
<dbReference type="Proteomes" id="UP000316621">
    <property type="component" value="Chromosome 6"/>
</dbReference>
<dbReference type="Gramene" id="RZC65385">
    <property type="protein sequence ID" value="RZC65385"/>
    <property type="gene ID" value="C5167_009079"/>
</dbReference>
<dbReference type="OMA" id="QTSFETW"/>
<dbReference type="PANTHER" id="PTHR47604">
    <property type="entry name" value="ADENYLYL CYCLASE"/>
    <property type="match status" value="1"/>
</dbReference>
<sequence length="413" mass="46683">MLRIASNANKISRVLSTPIFLQSERLIVSNVEEIQHPHSSFLSQNQRNFSAKVSNVLGVSNGVTSNGQNLGYNSLNHRAYYTTESTTEDVAATEEVKEIYDKMYKSITEGRTMPPNVWTWSLVYKCSNPEDIKLLFQMLASLRIFRLSNLQISSNFNDHLCLKVVEACTRVGAIDYGKKTLWEHNAYGLTPLIGSAHRLLSGSAQLLGSVRLQMYAKKQKDVALMEDIMKLLKENHLPLQPGTADLLFSTCYETDNWELLMKYSKKFLKSGTKLRLTTLGTWMEFASKRGDVEYLWKIEKMRSDVTDKHSLASAFSCAKGFLLESKPESAAAIIHVLNQTLPEKKKRSKITVELQNLVSEWPVEVIKHQKEEDRKALATSLRNDIPAMITSLFNMGLNVTVNLEDLNKEAIPS</sequence>
<dbReference type="PANTHER" id="PTHR47604:SF1">
    <property type="entry name" value="ADENYLYL CYCLASE"/>
    <property type="match status" value="1"/>
</dbReference>
<dbReference type="EMBL" id="CM010720">
    <property type="protein sequence ID" value="RZC65385.1"/>
    <property type="molecule type" value="Genomic_DNA"/>
</dbReference>
<organism evidence="1 2">
    <name type="scientific">Papaver somniferum</name>
    <name type="common">Opium poppy</name>
    <dbReference type="NCBI Taxonomy" id="3469"/>
    <lineage>
        <taxon>Eukaryota</taxon>
        <taxon>Viridiplantae</taxon>
        <taxon>Streptophyta</taxon>
        <taxon>Embryophyta</taxon>
        <taxon>Tracheophyta</taxon>
        <taxon>Spermatophyta</taxon>
        <taxon>Magnoliopsida</taxon>
        <taxon>Ranunculales</taxon>
        <taxon>Papaveraceae</taxon>
        <taxon>Papaveroideae</taxon>
        <taxon>Papaver</taxon>
    </lineage>
</organism>
<proteinExistence type="predicted"/>
<dbReference type="InterPro" id="IPR011990">
    <property type="entry name" value="TPR-like_helical_dom_sf"/>
</dbReference>
<dbReference type="Gene3D" id="1.25.40.10">
    <property type="entry name" value="Tetratricopeptide repeat domain"/>
    <property type="match status" value="1"/>
</dbReference>
<evidence type="ECO:0000313" key="1">
    <source>
        <dbReference type="EMBL" id="RZC65385.1"/>
    </source>
</evidence>
<evidence type="ECO:0000313" key="2">
    <source>
        <dbReference type="Proteomes" id="UP000316621"/>
    </source>
</evidence>
<reference evidence="1 2" key="1">
    <citation type="journal article" date="2018" name="Science">
        <title>The opium poppy genome and morphinan production.</title>
        <authorList>
            <person name="Guo L."/>
            <person name="Winzer T."/>
            <person name="Yang X."/>
            <person name="Li Y."/>
            <person name="Ning Z."/>
            <person name="He Z."/>
            <person name="Teodor R."/>
            <person name="Lu Y."/>
            <person name="Bowser T.A."/>
            <person name="Graham I.A."/>
            <person name="Ye K."/>
        </authorList>
    </citation>
    <scope>NUCLEOTIDE SEQUENCE [LARGE SCALE GENOMIC DNA]</scope>
    <source>
        <strain evidence="2">cv. HN1</strain>
        <tissue evidence="1">Leaves</tissue>
    </source>
</reference>
<dbReference type="AlphaFoldDB" id="A0A4Y7K0A2"/>
<accession>A0A4Y7K0A2</accession>
<keyword evidence="2" id="KW-1185">Reference proteome</keyword>
<dbReference type="STRING" id="3469.A0A4Y7K0A2"/>